<dbReference type="SUPFAM" id="SSF143011">
    <property type="entry name" value="RelE-like"/>
    <property type="match status" value="1"/>
</dbReference>
<dbReference type="NCBIfam" id="TIGR02116">
    <property type="entry name" value="toxin_Txe_YoeB"/>
    <property type="match status" value="1"/>
</dbReference>
<evidence type="ECO:0000256" key="1">
    <source>
        <dbReference type="ARBA" id="ARBA00008172"/>
    </source>
</evidence>
<evidence type="ECO:0000313" key="7">
    <source>
        <dbReference type="EMBL" id="MDO1581537.1"/>
    </source>
</evidence>
<dbReference type="InterPro" id="IPR035093">
    <property type="entry name" value="RelE/ParE_toxin_dom_sf"/>
</dbReference>
<keyword evidence="3" id="KW-0540">Nuclease</keyword>
<evidence type="ECO:0000256" key="2">
    <source>
        <dbReference type="ARBA" id="ARBA00022649"/>
    </source>
</evidence>
<dbReference type="PANTHER" id="PTHR38039">
    <property type="entry name" value="TOXIN YOEB"/>
    <property type="match status" value="1"/>
</dbReference>
<organism evidence="7 8">
    <name type="scientific">Rhizobium oryzicola</name>
    <dbReference type="NCBI Taxonomy" id="1232668"/>
    <lineage>
        <taxon>Bacteria</taxon>
        <taxon>Pseudomonadati</taxon>
        <taxon>Pseudomonadota</taxon>
        <taxon>Alphaproteobacteria</taxon>
        <taxon>Hyphomicrobiales</taxon>
        <taxon>Rhizobiaceae</taxon>
        <taxon>Rhizobium/Agrobacterium group</taxon>
        <taxon>Rhizobium</taxon>
    </lineage>
</organism>
<comment type="caution">
    <text evidence="7">The sequence shown here is derived from an EMBL/GenBank/DDBJ whole genome shotgun (WGS) entry which is preliminary data.</text>
</comment>
<dbReference type="InterPro" id="IPR009614">
    <property type="entry name" value="YoeB_toxin"/>
</dbReference>
<evidence type="ECO:0000256" key="5">
    <source>
        <dbReference type="ARBA" id="ARBA00022801"/>
    </source>
</evidence>
<dbReference type="Pfam" id="PF06769">
    <property type="entry name" value="YoeB_toxin"/>
    <property type="match status" value="1"/>
</dbReference>
<proteinExistence type="inferred from homology"/>
<keyword evidence="4" id="KW-0255">Endonuclease</keyword>
<protein>
    <recommendedName>
        <fullName evidence="6">Putative mRNA interferase YoeB</fullName>
    </recommendedName>
</protein>
<evidence type="ECO:0000313" key="8">
    <source>
        <dbReference type="Proteomes" id="UP001169006"/>
    </source>
</evidence>
<dbReference type="PANTHER" id="PTHR38039:SF1">
    <property type="entry name" value="TOXIN YOEB"/>
    <property type="match status" value="1"/>
</dbReference>
<reference evidence="7" key="2">
    <citation type="submission" date="2023-07" db="EMBL/GenBank/DDBJ databases">
        <authorList>
            <person name="Sun H."/>
        </authorList>
    </citation>
    <scope>NUCLEOTIDE SEQUENCE</scope>
    <source>
        <strain evidence="7">05753</strain>
    </source>
</reference>
<keyword evidence="5" id="KW-0378">Hydrolase</keyword>
<evidence type="ECO:0000256" key="6">
    <source>
        <dbReference type="ARBA" id="ARBA00030388"/>
    </source>
</evidence>
<keyword evidence="2" id="KW-1277">Toxin-antitoxin system</keyword>
<keyword evidence="8" id="KW-1185">Reference proteome</keyword>
<accession>A0ABT8SSZ1</accession>
<name>A0ABT8SSZ1_9HYPH</name>
<dbReference type="EMBL" id="JAUKWQ010000001">
    <property type="protein sequence ID" value="MDO1581537.1"/>
    <property type="molecule type" value="Genomic_DNA"/>
</dbReference>
<reference evidence="7" key="1">
    <citation type="journal article" date="2015" name="Int. J. Syst. Evol. Microbiol.">
        <title>Rhizobium oryzicola sp. nov., potential plant-growth-promoting endophytic bacteria isolated from rice roots.</title>
        <authorList>
            <person name="Zhang X.X."/>
            <person name="Gao J.S."/>
            <person name="Cao Y.H."/>
            <person name="Sheirdil R.A."/>
            <person name="Wang X.C."/>
            <person name="Zhang L."/>
        </authorList>
    </citation>
    <scope>NUCLEOTIDE SEQUENCE</scope>
    <source>
        <strain evidence="7">05753</strain>
    </source>
</reference>
<gene>
    <name evidence="7" type="ORF">Q2T52_05445</name>
</gene>
<evidence type="ECO:0000256" key="3">
    <source>
        <dbReference type="ARBA" id="ARBA00022722"/>
    </source>
</evidence>
<comment type="similarity">
    <text evidence="1">Belongs to the YoeB family.</text>
</comment>
<sequence length="90" mass="10858">MKLVWTANAWEDYEFWQKTDPRMVEKINELIRNAKRTPFSCLGKPEPLKGDLTGFWSRRITGDHRLVYRVAGSNDEQRLEIIQCRYHYQR</sequence>
<evidence type="ECO:0000256" key="4">
    <source>
        <dbReference type="ARBA" id="ARBA00022759"/>
    </source>
</evidence>
<dbReference type="Gene3D" id="3.30.2310.20">
    <property type="entry name" value="RelE-like"/>
    <property type="match status" value="1"/>
</dbReference>
<dbReference type="RefSeq" id="WP_302075640.1">
    <property type="nucleotide sequence ID" value="NZ_JAUKWQ010000001.1"/>
</dbReference>
<dbReference type="Proteomes" id="UP001169006">
    <property type="component" value="Unassembled WGS sequence"/>
</dbReference>